<dbReference type="EMBL" id="CP124685">
    <property type="protein sequence ID" value="WGX75266.1"/>
    <property type="molecule type" value="Genomic_DNA"/>
</dbReference>
<proteinExistence type="predicted"/>
<name>A0ABY8R142_PARBF</name>
<evidence type="ECO:0000313" key="2">
    <source>
        <dbReference type="Proteomes" id="UP001239169"/>
    </source>
</evidence>
<sequence length="43" mass="4902">MNEAGLRDLSIFTKVMTIDEYIDAWEKDLDPWVGGGDTENKVE</sequence>
<dbReference type="Proteomes" id="UP001239169">
    <property type="component" value="Chromosome"/>
</dbReference>
<evidence type="ECO:0000313" key="1">
    <source>
        <dbReference type="EMBL" id="WGX75266.1"/>
    </source>
</evidence>
<protein>
    <recommendedName>
        <fullName evidence="3">XkdX family protein</fullName>
    </recommendedName>
</protein>
<evidence type="ECO:0008006" key="3">
    <source>
        <dbReference type="Google" id="ProtNLM"/>
    </source>
</evidence>
<organism evidence="1 2">
    <name type="scientific">Paraclostridium bifermentans</name>
    <name type="common">Clostridium bifermentans</name>
    <dbReference type="NCBI Taxonomy" id="1490"/>
    <lineage>
        <taxon>Bacteria</taxon>
        <taxon>Bacillati</taxon>
        <taxon>Bacillota</taxon>
        <taxon>Clostridia</taxon>
        <taxon>Peptostreptococcales</taxon>
        <taxon>Peptostreptococcaceae</taxon>
        <taxon>Paraclostridium</taxon>
    </lineage>
</organism>
<accession>A0ABY8R142</accession>
<gene>
    <name evidence="1" type="ORF">QJS64_14645</name>
</gene>
<reference evidence="1 2" key="1">
    <citation type="submission" date="2023-04" db="EMBL/GenBank/DDBJ databases">
        <title>Bacteria Genome Submission.</title>
        <authorList>
            <person name="Isaac P."/>
        </authorList>
    </citation>
    <scope>NUCLEOTIDE SEQUENCE [LARGE SCALE GENOMIC DNA]</scope>
    <source>
        <strain evidence="1 2">SampleS7P1</strain>
    </source>
</reference>
<keyword evidence="2" id="KW-1185">Reference proteome</keyword>